<evidence type="ECO:0000256" key="3">
    <source>
        <dbReference type="PROSITE-ProRule" id="PRU00152"/>
    </source>
</evidence>
<name>A0A6S7J026_PARCT</name>
<dbReference type="Proteomes" id="UP001152795">
    <property type="component" value="Unassembled WGS sequence"/>
</dbReference>
<dbReference type="SMART" id="SM00758">
    <property type="entry name" value="PA14"/>
    <property type="match status" value="1"/>
</dbReference>
<dbReference type="PROSITE" id="PS52031">
    <property type="entry name" value="GG_LECTIN"/>
    <property type="match status" value="1"/>
</dbReference>
<comment type="caution">
    <text evidence="3">Lacks conserved residue(s) required for the propagation of feature annotation.</text>
</comment>
<comment type="similarity">
    <text evidence="2">Belongs to the tectonin family.</text>
</comment>
<organism evidence="4 5">
    <name type="scientific">Paramuricea clavata</name>
    <name type="common">Red gorgonian</name>
    <name type="synonym">Violescent sea-whip</name>
    <dbReference type="NCBI Taxonomy" id="317549"/>
    <lineage>
        <taxon>Eukaryota</taxon>
        <taxon>Metazoa</taxon>
        <taxon>Cnidaria</taxon>
        <taxon>Anthozoa</taxon>
        <taxon>Octocorallia</taxon>
        <taxon>Malacalcyonacea</taxon>
        <taxon>Plexauridae</taxon>
        <taxon>Paramuricea</taxon>
    </lineage>
</organism>
<dbReference type="GO" id="GO:0030246">
    <property type="term" value="F:carbohydrate binding"/>
    <property type="evidence" value="ECO:0007669"/>
    <property type="project" value="UniProtKB-KW"/>
</dbReference>
<dbReference type="SUPFAM" id="SSF56988">
    <property type="entry name" value="Anthrax protective antigen"/>
    <property type="match status" value="1"/>
</dbReference>
<dbReference type="PROSITE" id="PS51820">
    <property type="entry name" value="PA14"/>
    <property type="match status" value="1"/>
</dbReference>
<reference evidence="4" key="1">
    <citation type="submission" date="2020-04" db="EMBL/GenBank/DDBJ databases">
        <authorList>
            <person name="Alioto T."/>
            <person name="Alioto T."/>
            <person name="Gomez Garrido J."/>
        </authorList>
    </citation>
    <scope>NUCLEOTIDE SEQUENCE</scope>
    <source>
        <strain evidence="4">A484AB</strain>
    </source>
</reference>
<dbReference type="EMBL" id="CACRXK020012281">
    <property type="protein sequence ID" value="CAB4023040.1"/>
    <property type="molecule type" value="Genomic_DNA"/>
</dbReference>
<dbReference type="Gene3D" id="2.60.120.1560">
    <property type="match status" value="1"/>
</dbReference>
<dbReference type="Pfam" id="PF19193">
    <property type="entry name" value="Tectonin"/>
    <property type="match status" value="1"/>
</dbReference>
<dbReference type="InterPro" id="IPR011658">
    <property type="entry name" value="PA14_dom"/>
</dbReference>
<evidence type="ECO:0000256" key="2">
    <source>
        <dbReference type="ARBA" id="ARBA00038331"/>
    </source>
</evidence>
<dbReference type="PROSITE" id="PS50095">
    <property type="entry name" value="PLAT"/>
    <property type="match status" value="1"/>
</dbReference>
<dbReference type="Pfam" id="PF15711">
    <property type="entry name" value="ILEI"/>
    <property type="match status" value="2"/>
</dbReference>
<dbReference type="Gene3D" id="2.40.180.10">
    <property type="entry name" value="Catalase core domain"/>
    <property type="match status" value="1"/>
</dbReference>
<dbReference type="PANTHER" id="PTHR23250:SF3">
    <property type="entry name" value="FISH-EGG LECTIN-LIKE ISOFORM X1-RELATED"/>
    <property type="match status" value="1"/>
</dbReference>
<dbReference type="InterPro" id="IPR036392">
    <property type="entry name" value="PLAT/LH2_dom_sf"/>
</dbReference>
<gene>
    <name evidence="4" type="ORF">PACLA_8A039622</name>
</gene>
<keyword evidence="1" id="KW-0430">Lectin</keyword>
<dbReference type="Pfam" id="PF07691">
    <property type="entry name" value="PA14"/>
    <property type="match status" value="1"/>
</dbReference>
<dbReference type="Pfam" id="PF01477">
    <property type="entry name" value="PLAT"/>
    <property type="match status" value="1"/>
</dbReference>
<dbReference type="SMART" id="SM00706">
    <property type="entry name" value="TECPR"/>
    <property type="match status" value="5"/>
</dbReference>
<evidence type="ECO:0000313" key="4">
    <source>
        <dbReference type="EMBL" id="CAB4023040.1"/>
    </source>
</evidence>
<evidence type="ECO:0000256" key="1">
    <source>
        <dbReference type="ARBA" id="ARBA00022734"/>
    </source>
</evidence>
<dbReference type="OrthoDB" id="5985076at2759"/>
<accession>A0A6S7J026</accession>
<evidence type="ECO:0000313" key="5">
    <source>
        <dbReference type="Proteomes" id="UP001152795"/>
    </source>
</evidence>
<keyword evidence="5" id="KW-1185">Reference proteome</keyword>
<comment type="caution">
    <text evidence="4">The sequence shown here is derived from an EMBL/GenBank/DDBJ whole genome shotgun (WGS) entry which is preliminary data.</text>
</comment>
<dbReference type="Pfam" id="PF06462">
    <property type="entry name" value="Hyd_WA"/>
    <property type="match status" value="1"/>
</dbReference>
<protein>
    <submittedName>
        <fullName evidence="4">Neurogenic locus notch 1</fullName>
    </submittedName>
</protein>
<dbReference type="SUPFAM" id="SSF49723">
    <property type="entry name" value="Lipase/lipooxygenase domain (PLAT/LH2 domain)"/>
    <property type="match status" value="1"/>
</dbReference>
<dbReference type="SMART" id="SM00308">
    <property type="entry name" value="LH2"/>
    <property type="match status" value="1"/>
</dbReference>
<dbReference type="InterPro" id="IPR039477">
    <property type="entry name" value="ILEI/PANDER_dom"/>
</dbReference>
<dbReference type="PANTHER" id="PTHR23250">
    <property type="entry name" value="DYSFERLIN-RELATED"/>
    <property type="match status" value="1"/>
</dbReference>
<proteinExistence type="inferred from homology"/>
<sequence length="908" mass="99154">MRSFVNQLPGRKVVLVAAQDEPSLKMTNADYSIFDKLGGQTVILKDRFRSSYALVGYTGPGRPPWIKQEQRDRYKGPSKISTEIPFGEFPNIEVISEGCSDLIRSEGCGLAHIYIDGDQKAPQKRGHNFVVINALTGKFEGAQVFDTNGDSGASGKITNFINTIPNGRVVVVAVQDNGARTIGNALGELKKIGAREPIISEDRSSFALIGYKGAETPKWITQSQKKSKQGPSFASAFVPFGPSATVGEYIVTTHTGNVKDASTNAKVYIKFTGANGDSREVELSKAGSVPFQQGGTDAFRIHVGEIGDIRSLRIRQDNSKVNPSWFLAALSVKDVRVGKTYMYLVEQWLQDGNNNGGKQAVSTLAVTLNQPSSLLSNEIQHNLNKWCVTNIKNAGSNLIALFDRGKKVSKFKWRCYSPDALVAEQTAYDTAKKNPNYYTRQALAKVYLTATKAEDQALKSIEADKAEHGVVVEYFTDIPGLEVAKLTSNPKYPKAPDEVQKLQTFETPQDKGDHYGARLRTYFMPPASGKYTFYISSDDDSQLFISMTDSGTPVKLLELYHMATGYQQWDKDVKKQTSKEVELKFGTPYMLTALFKEHEGKDHVSVGVKYPSGDVEKPMTGKYLYIRLPATPKEDKPATKPATGSLPAGPGELKVQVVINWKVIPGSLAEIKAGAKDVAWGRDGQDRVYAIVNGKFEYVADARKIISISVGGSEVWAVDSKGNVLYREGITASEPKGTSWSVIDKIPLENDAAVQIDVSGKGRVCVVTKNHLILCRGGVNTLNPKGFGWHTKMGKLKQLSCGGLGCWGIGQTGTRVWFRVSLEQTSTSDVKWEMIKDAVLTTVKAGDDGSVWGINANGYLFERQGVSAATPQGKSWVRVALSKQFQDISIADGVLFGVANTGAIYQCK</sequence>
<dbReference type="InterPro" id="IPR037524">
    <property type="entry name" value="PA14/GLEYA"/>
</dbReference>
<dbReference type="InterPro" id="IPR001024">
    <property type="entry name" value="PLAT/LH2_dom"/>
</dbReference>
<dbReference type="InterPro" id="IPR051513">
    <property type="entry name" value="Tectonin_beta-prop"/>
</dbReference>
<dbReference type="AlphaFoldDB" id="A0A6S7J026"/>
<dbReference type="InterPro" id="IPR006624">
    <property type="entry name" value="Beta-propeller_rpt_TECPR"/>
</dbReference>